<dbReference type="EMBL" id="HBFR01029816">
    <property type="protein sequence ID" value="CAD8894485.1"/>
    <property type="molecule type" value="Transcribed_RNA"/>
</dbReference>
<feature type="compositionally biased region" description="Basic residues" evidence="1">
    <location>
        <begin position="55"/>
        <end position="70"/>
    </location>
</feature>
<accession>A0A7S1BSB2</accession>
<gene>
    <name evidence="2" type="ORF">CHYS00102_LOCUS21698</name>
</gene>
<name>A0A7S1BSB2_9STRA</name>
<dbReference type="AlphaFoldDB" id="A0A7S1BSB2"/>
<evidence type="ECO:0000313" key="2">
    <source>
        <dbReference type="EMBL" id="CAD8894485.1"/>
    </source>
</evidence>
<proteinExistence type="predicted"/>
<reference evidence="2" key="1">
    <citation type="submission" date="2021-01" db="EMBL/GenBank/DDBJ databases">
        <authorList>
            <person name="Corre E."/>
            <person name="Pelletier E."/>
            <person name="Niang G."/>
            <person name="Scheremetjew M."/>
            <person name="Finn R."/>
            <person name="Kale V."/>
            <person name="Holt S."/>
            <person name="Cochrane G."/>
            <person name="Meng A."/>
            <person name="Brown T."/>
            <person name="Cohen L."/>
        </authorList>
    </citation>
    <scope>NUCLEOTIDE SEQUENCE</scope>
    <source>
        <strain evidence="2">308</strain>
    </source>
</reference>
<evidence type="ECO:0000256" key="1">
    <source>
        <dbReference type="SAM" id="MobiDB-lite"/>
    </source>
</evidence>
<feature type="region of interest" description="Disordered" evidence="1">
    <location>
        <begin position="55"/>
        <end position="90"/>
    </location>
</feature>
<organism evidence="2">
    <name type="scientific">Corethron hystrix</name>
    <dbReference type="NCBI Taxonomy" id="216773"/>
    <lineage>
        <taxon>Eukaryota</taxon>
        <taxon>Sar</taxon>
        <taxon>Stramenopiles</taxon>
        <taxon>Ochrophyta</taxon>
        <taxon>Bacillariophyta</taxon>
        <taxon>Coscinodiscophyceae</taxon>
        <taxon>Corethrophycidae</taxon>
        <taxon>Corethrales</taxon>
        <taxon>Corethraceae</taxon>
        <taxon>Corethron</taxon>
    </lineage>
</organism>
<sequence>MKSIESAKKIVQDKDPRIAKASKIKKDRPTLSIVACLMLAGFSPSEASKRSIRACLHRKPNPGRERKKVNKKNDQSKKSDSPKDERKNIEVNKIYNVVESVTKSSSVASHHSHLRSPGPNDQCSFKVCIHDTRAEETSLDALTNSVEMPSFCTSTHNNTFSEVSDQDTPCNVKSCSVHGLHTRESPLEKLTKTTEEQSSRRSFCSNDSDILSFDPLPYHLDRCDSTSSDLTAICSEFCSEEPLYEDTPKTPRKLQSLNISSFSVHRMPPDMVNQLGSSLQNNLGNIELLENSDDSSTPKSGEHRFMNHLCTCTDTEYMVKTSEYRPAENSEHFPTRSNSFSSFLDEMLMGQLKTFDA</sequence>
<feature type="compositionally biased region" description="Basic and acidic residues" evidence="1">
    <location>
        <begin position="71"/>
        <end position="90"/>
    </location>
</feature>
<protein>
    <submittedName>
        <fullName evidence="2">Uncharacterized protein</fullName>
    </submittedName>
</protein>